<reference evidence="3" key="1">
    <citation type="journal article" date="2019" name="Int. J. Syst. Evol. Microbiol.">
        <title>The Global Catalogue of Microorganisms (GCM) 10K type strain sequencing project: providing services to taxonomists for standard genome sequencing and annotation.</title>
        <authorList>
            <consortium name="The Broad Institute Genomics Platform"/>
            <consortium name="The Broad Institute Genome Sequencing Center for Infectious Disease"/>
            <person name="Wu L."/>
            <person name="Ma J."/>
        </authorList>
    </citation>
    <scope>NUCLEOTIDE SEQUENCE [LARGE SCALE GENOMIC DNA]</scope>
    <source>
        <strain evidence="3">KCTC 42083</strain>
    </source>
</reference>
<proteinExistence type="predicted"/>
<evidence type="ECO:0008006" key="4">
    <source>
        <dbReference type="Google" id="ProtNLM"/>
    </source>
</evidence>
<dbReference type="AlphaFoldDB" id="A0A8H9IS66"/>
<evidence type="ECO:0000313" key="3">
    <source>
        <dbReference type="Proteomes" id="UP000608923"/>
    </source>
</evidence>
<gene>
    <name evidence="2" type="ORF">GCM10010096_30650</name>
</gene>
<sequence length="435" mass="47439">MHSAIRATLLFLGPLYALVPQAQAYELYRDEGTHLNADLTVVYGLLSSKHNYIGRSGSFRWQEGFAKYGFSGETDRIGAGSVYGSLALISSATWGDGDPGGYSIGKERRTSFEDAYIGWRSGSLLPALGQDGIDVSFGRQPIKIGRGFLINDDAANPGRGMGLEYDRGGAYYLGARHSFANTAVLRLGGKEGLHGSAMWIKSKNPALSKTEMALATLEYTAAEGTVGMTHIRGLNVDKQFTDAKTIERKDIKMYGLWGEGNAGIPNAKFGFDVALQDKKSGNEVAWSAQAGYTFADFPWKPEISYRYSYYPKNWDGFFTGGYLDDGWTLGEVAGNYVRGSFASNLAVHAISLRARPYENLTVGALFYNYRTVANRAVLNADANAVEVYLDWAVTRHISVSPLFGLYKPRKDQGNGGSQSSSSTNVYTQLVLSANF</sequence>
<dbReference type="Proteomes" id="UP000608923">
    <property type="component" value="Unassembled WGS sequence"/>
</dbReference>
<organism evidence="2 3">
    <name type="scientific">Alcaligenes pakistanensis</name>
    <dbReference type="NCBI Taxonomy" id="1482717"/>
    <lineage>
        <taxon>Bacteria</taxon>
        <taxon>Pseudomonadati</taxon>
        <taxon>Pseudomonadota</taxon>
        <taxon>Betaproteobacteria</taxon>
        <taxon>Burkholderiales</taxon>
        <taxon>Alcaligenaceae</taxon>
        <taxon>Alcaligenes</taxon>
    </lineage>
</organism>
<keyword evidence="3" id="KW-1185">Reference proteome</keyword>
<dbReference type="EMBL" id="BMZN01000004">
    <property type="protein sequence ID" value="GHC55539.1"/>
    <property type="molecule type" value="Genomic_DNA"/>
</dbReference>
<evidence type="ECO:0000313" key="2">
    <source>
        <dbReference type="EMBL" id="GHC55539.1"/>
    </source>
</evidence>
<feature type="signal peptide" evidence="1">
    <location>
        <begin position="1"/>
        <end position="24"/>
    </location>
</feature>
<feature type="chain" id="PRO_5034083514" description="Alginate export domain-containing protein" evidence="1">
    <location>
        <begin position="25"/>
        <end position="435"/>
    </location>
</feature>
<accession>A0A8H9IS66</accession>
<name>A0A8H9IS66_9BURK</name>
<evidence type="ECO:0000256" key="1">
    <source>
        <dbReference type="SAM" id="SignalP"/>
    </source>
</evidence>
<keyword evidence="1" id="KW-0732">Signal</keyword>
<dbReference type="RefSeq" id="WP_189393500.1">
    <property type="nucleotide sequence ID" value="NZ_BMZN01000004.1"/>
</dbReference>
<comment type="caution">
    <text evidence="2">The sequence shown here is derived from an EMBL/GenBank/DDBJ whole genome shotgun (WGS) entry which is preliminary data.</text>
</comment>
<protein>
    <recommendedName>
        <fullName evidence="4">Alginate export domain-containing protein</fullName>
    </recommendedName>
</protein>